<dbReference type="AlphaFoldDB" id="X1G358"/>
<accession>X1G358</accession>
<feature type="transmembrane region" description="Helical" evidence="6">
    <location>
        <begin position="67"/>
        <end position="100"/>
    </location>
</feature>
<feature type="non-terminal residue" evidence="8">
    <location>
        <position position="294"/>
    </location>
</feature>
<keyword evidence="4 6" id="KW-1133">Transmembrane helix</keyword>
<evidence type="ECO:0000313" key="8">
    <source>
        <dbReference type="EMBL" id="GAH52351.1"/>
    </source>
</evidence>
<proteinExistence type="predicted"/>
<comment type="subcellular location">
    <subcellularLocation>
        <location evidence="1">Cell membrane</location>
        <topology evidence="1">Multi-pass membrane protein</topology>
    </subcellularLocation>
</comment>
<feature type="transmembrane region" description="Helical" evidence="6">
    <location>
        <begin position="185"/>
        <end position="206"/>
    </location>
</feature>
<evidence type="ECO:0000259" key="7">
    <source>
        <dbReference type="Pfam" id="PF02687"/>
    </source>
</evidence>
<evidence type="ECO:0000256" key="4">
    <source>
        <dbReference type="ARBA" id="ARBA00022989"/>
    </source>
</evidence>
<feature type="transmembrane region" description="Helical" evidence="6">
    <location>
        <begin position="106"/>
        <end position="128"/>
    </location>
</feature>
<feature type="non-terminal residue" evidence="8">
    <location>
        <position position="1"/>
    </location>
</feature>
<evidence type="ECO:0000256" key="5">
    <source>
        <dbReference type="ARBA" id="ARBA00023136"/>
    </source>
</evidence>
<protein>
    <recommendedName>
        <fullName evidence="7">ABC3 transporter permease C-terminal domain-containing protein</fullName>
    </recommendedName>
</protein>
<dbReference type="EMBL" id="BARU01018088">
    <property type="protein sequence ID" value="GAH52351.1"/>
    <property type="molecule type" value="Genomic_DNA"/>
</dbReference>
<dbReference type="Pfam" id="PF02687">
    <property type="entry name" value="FtsX"/>
    <property type="match status" value="1"/>
</dbReference>
<organism evidence="8">
    <name type="scientific">marine sediment metagenome</name>
    <dbReference type="NCBI Taxonomy" id="412755"/>
    <lineage>
        <taxon>unclassified sequences</taxon>
        <taxon>metagenomes</taxon>
        <taxon>ecological metagenomes</taxon>
    </lineage>
</organism>
<keyword evidence="5 6" id="KW-0472">Membrane</keyword>
<evidence type="ECO:0000256" key="3">
    <source>
        <dbReference type="ARBA" id="ARBA00022692"/>
    </source>
</evidence>
<feature type="domain" description="ABC3 transporter permease C-terminal" evidence="7">
    <location>
        <begin position="18"/>
        <end position="125"/>
    </location>
</feature>
<keyword evidence="3 6" id="KW-0812">Transmembrane</keyword>
<evidence type="ECO:0000256" key="6">
    <source>
        <dbReference type="SAM" id="Phobius"/>
    </source>
</evidence>
<keyword evidence="2" id="KW-1003">Cell membrane</keyword>
<feature type="transmembrane region" description="Helical" evidence="6">
    <location>
        <begin position="15"/>
        <end position="40"/>
    </location>
</feature>
<comment type="caution">
    <text evidence="8">The sequence shown here is derived from an EMBL/GenBank/DDBJ whole genome shotgun (WGS) entry which is preliminary data.</text>
</comment>
<evidence type="ECO:0000256" key="2">
    <source>
        <dbReference type="ARBA" id="ARBA00022475"/>
    </source>
</evidence>
<sequence>AYYFSGGISIVYTDFTTLILTLMLIMAFAVVIIVTSTLIITKKRDIAIMKALGSLPKKLYSFYLTEAYIVFIIGFLVGVIIGFISYGIIAIVASFFGIVSSFQVDFIYTPILFFSCLGGIYVVPGVILRKIGTQNTIKLFSKDIPYSYDASKKLTIIPRWLSSIGYHFKISIINTIRRKGEFKRYLIVFSIISLIIFTLGLGSSVLGNSSQVWIEKSQGTDVIAIGHRDVIQNYTLMYDMFSSPDIIITENNIDFLDPNYLFNLSAVEELNNISEIEKLDQRLINFFNTTELDG</sequence>
<name>X1G358_9ZZZZ</name>
<dbReference type="InterPro" id="IPR003838">
    <property type="entry name" value="ABC3_permease_C"/>
</dbReference>
<dbReference type="GO" id="GO:0005886">
    <property type="term" value="C:plasma membrane"/>
    <property type="evidence" value="ECO:0007669"/>
    <property type="project" value="UniProtKB-SubCell"/>
</dbReference>
<gene>
    <name evidence="8" type="ORF">S03H2_29934</name>
</gene>
<reference evidence="8" key="1">
    <citation type="journal article" date="2014" name="Front. Microbiol.">
        <title>High frequency of phylogenetically diverse reductive dehalogenase-homologous genes in deep subseafloor sedimentary metagenomes.</title>
        <authorList>
            <person name="Kawai M."/>
            <person name="Futagami T."/>
            <person name="Toyoda A."/>
            <person name="Takaki Y."/>
            <person name="Nishi S."/>
            <person name="Hori S."/>
            <person name="Arai W."/>
            <person name="Tsubouchi T."/>
            <person name="Morono Y."/>
            <person name="Uchiyama I."/>
            <person name="Ito T."/>
            <person name="Fujiyama A."/>
            <person name="Inagaki F."/>
            <person name="Takami H."/>
        </authorList>
    </citation>
    <scope>NUCLEOTIDE SEQUENCE</scope>
    <source>
        <strain evidence="8">Expedition CK06-06</strain>
    </source>
</reference>
<evidence type="ECO:0000256" key="1">
    <source>
        <dbReference type="ARBA" id="ARBA00004651"/>
    </source>
</evidence>